<evidence type="ECO:0000313" key="2">
    <source>
        <dbReference type="Proteomes" id="UP001058317"/>
    </source>
</evidence>
<organism evidence="1 2">
    <name type="scientific">Citrobacter braakii</name>
    <dbReference type="NCBI Taxonomy" id="57706"/>
    <lineage>
        <taxon>Bacteria</taxon>
        <taxon>Pseudomonadati</taxon>
        <taxon>Pseudomonadota</taxon>
        <taxon>Gammaproteobacteria</taxon>
        <taxon>Enterobacterales</taxon>
        <taxon>Enterobacteriaceae</taxon>
        <taxon>Citrobacter</taxon>
        <taxon>Citrobacter freundii complex</taxon>
    </lineage>
</organism>
<name>A0AAD1L3D9_CITBR</name>
<protein>
    <submittedName>
        <fullName evidence="1">Uncharacterized protein</fullName>
    </submittedName>
</protein>
<dbReference type="InterPro" id="IPR036624">
    <property type="entry name" value="Hcp1-lik_sf"/>
</dbReference>
<accession>A0AAD1L3D9</accession>
<reference evidence="1" key="1">
    <citation type="submission" date="2022-07" db="EMBL/GenBank/DDBJ databases">
        <title>Complete genome sequence of carbapenem-resistant Citrobacter spp. in Japan.</title>
        <authorList>
            <person name="Maehana S."/>
            <person name="Suzuki M."/>
            <person name="Kitasato H."/>
        </authorList>
    </citation>
    <scope>NUCLEOTIDE SEQUENCE</scope>
    <source>
        <strain evidence="1">KAM621</strain>
    </source>
</reference>
<gene>
    <name evidence="1" type="ORF">KAM621c_32230</name>
</gene>
<dbReference type="Proteomes" id="UP001058317">
    <property type="component" value="Chromosome"/>
</dbReference>
<proteinExistence type="predicted"/>
<evidence type="ECO:0000313" key="1">
    <source>
        <dbReference type="EMBL" id="BDN98118.1"/>
    </source>
</evidence>
<dbReference type="EMBL" id="AP026382">
    <property type="protein sequence ID" value="BDN98118.1"/>
    <property type="molecule type" value="Genomic_DNA"/>
</dbReference>
<dbReference type="Gene3D" id="2.30.110.20">
    <property type="entry name" value="Hcp1-like"/>
    <property type="match status" value="1"/>
</dbReference>
<dbReference type="AlphaFoldDB" id="A0AAD1L3D9"/>
<sequence length="50" mass="5715">MKGFYEIFLKWSFKKMAIPAYLWLKDDGGADIKGSVDVHGREDGPLEVVR</sequence>